<evidence type="ECO:0000256" key="10">
    <source>
        <dbReference type="SAM" id="MobiDB-lite"/>
    </source>
</evidence>
<evidence type="ECO:0000256" key="6">
    <source>
        <dbReference type="ARBA" id="ARBA00023004"/>
    </source>
</evidence>
<dbReference type="GO" id="GO:0000981">
    <property type="term" value="F:DNA-binding transcription factor activity, RNA polymerase II-specific"/>
    <property type="evidence" value="ECO:0007669"/>
    <property type="project" value="InterPro"/>
</dbReference>
<dbReference type="PRINTS" id="PR00463">
    <property type="entry name" value="EP450I"/>
</dbReference>
<dbReference type="Proteomes" id="UP000605986">
    <property type="component" value="Unassembled WGS sequence"/>
</dbReference>
<keyword evidence="8" id="KW-0539">Nucleus</keyword>
<evidence type="ECO:0000256" key="4">
    <source>
        <dbReference type="ARBA" id="ARBA00022723"/>
    </source>
</evidence>
<evidence type="ECO:0000313" key="14">
    <source>
        <dbReference type="Proteomes" id="UP000605986"/>
    </source>
</evidence>
<dbReference type="GO" id="GO:0005506">
    <property type="term" value="F:iron ion binding"/>
    <property type="evidence" value="ECO:0007669"/>
    <property type="project" value="InterPro"/>
</dbReference>
<feature type="region of interest" description="Disordered" evidence="10">
    <location>
        <begin position="576"/>
        <end position="608"/>
    </location>
</feature>
<reference evidence="13" key="1">
    <citation type="submission" date="2020-01" db="EMBL/GenBank/DDBJ databases">
        <title>Identification and distribution of gene clusters putatively required for synthesis of sphingolipid metabolism inhibitors in phylogenetically diverse species of the filamentous fungus Fusarium.</title>
        <authorList>
            <person name="Kim H.-S."/>
            <person name="Busman M."/>
            <person name="Brown D.W."/>
            <person name="Divon H."/>
            <person name="Uhlig S."/>
            <person name="Proctor R.H."/>
        </authorList>
    </citation>
    <scope>NUCLEOTIDE SEQUENCE</scope>
    <source>
        <strain evidence="13">NRRL 53441</strain>
    </source>
</reference>
<keyword evidence="7" id="KW-0503">Monooxygenase</keyword>
<dbReference type="CDD" id="cd11058">
    <property type="entry name" value="CYP60B-like"/>
    <property type="match status" value="1"/>
</dbReference>
<keyword evidence="11" id="KW-0472">Membrane</keyword>
<feature type="domain" description="Zn(2)-C6 fungal-type" evidence="12">
    <location>
        <begin position="514"/>
        <end position="544"/>
    </location>
</feature>
<dbReference type="EMBL" id="JAADJG010000324">
    <property type="protein sequence ID" value="KAF4448693.1"/>
    <property type="molecule type" value="Genomic_DNA"/>
</dbReference>
<dbReference type="GO" id="GO:0016705">
    <property type="term" value="F:oxidoreductase activity, acting on paired donors, with incorporation or reduction of molecular oxygen"/>
    <property type="evidence" value="ECO:0007669"/>
    <property type="project" value="InterPro"/>
</dbReference>
<name>A0A8H4KG69_9HYPO</name>
<evidence type="ECO:0000256" key="8">
    <source>
        <dbReference type="ARBA" id="ARBA00023242"/>
    </source>
</evidence>
<dbReference type="Gene3D" id="1.10.630.10">
    <property type="entry name" value="Cytochrome P450"/>
    <property type="match status" value="1"/>
</dbReference>
<dbReference type="InterPro" id="IPR036396">
    <property type="entry name" value="Cyt_P450_sf"/>
</dbReference>
<feature type="compositionally biased region" description="Polar residues" evidence="10">
    <location>
        <begin position="592"/>
        <end position="604"/>
    </location>
</feature>
<evidence type="ECO:0000256" key="5">
    <source>
        <dbReference type="ARBA" id="ARBA00023002"/>
    </source>
</evidence>
<evidence type="ECO:0000256" key="9">
    <source>
        <dbReference type="PIRSR" id="PIRSR602401-1"/>
    </source>
</evidence>
<dbReference type="Pfam" id="PF00067">
    <property type="entry name" value="p450"/>
    <property type="match status" value="1"/>
</dbReference>
<dbReference type="GO" id="GO:0008270">
    <property type="term" value="F:zinc ion binding"/>
    <property type="evidence" value="ECO:0007669"/>
    <property type="project" value="InterPro"/>
</dbReference>
<comment type="similarity">
    <text evidence="2">Belongs to the cytochrome P450 family.</text>
</comment>
<dbReference type="SUPFAM" id="SSF48264">
    <property type="entry name" value="Cytochrome P450"/>
    <property type="match status" value="1"/>
</dbReference>
<keyword evidence="14" id="KW-1185">Reference proteome</keyword>
<evidence type="ECO:0000256" key="2">
    <source>
        <dbReference type="ARBA" id="ARBA00010617"/>
    </source>
</evidence>
<keyword evidence="11" id="KW-0812">Transmembrane</keyword>
<evidence type="ECO:0000256" key="1">
    <source>
        <dbReference type="ARBA" id="ARBA00001971"/>
    </source>
</evidence>
<dbReference type="InterPro" id="IPR001128">
    <property type="entry name" value="Cyt_P450"/>
</dbReference>
<feature type="transmembrane region" description="Helical" evidence="11">
    <location>
        <begin position="1087"/>
        <end position="1108"/>
    </location>
</feature>
<sequence length="1157" mass="131660">MGVLHLEAVQELSLTAKLAALPALVLLYFALNDVYYAFFHPLAKVPGPRLYAVTQIPYFYHLAKGDWVATLSKLHDQYGPAVRYTPHDVSFITADAVKTIYGHKTSGGQEFPKDPRMYRQNRPVTNILTSNHDDHKRMRRLLSHAFSMKALRNQEDIIKHYVDLFVSRLTDRARQGTVVDMVAWYNFATFDLIGHLAMGQPFGCLENSEYHPWVRVLFNGIKVVAFTQILARLKLQKWYTWFVPAKYTKATKTHHQFTEHTALARVEANDTKSQDFMSYILRHNDEKGMSKAEIVENAGLLILAGSETTATLLSGTTYHLLKNPDKMKKLVNEIRSTFSSEEEITLTAVDHLTYLLACFSEGFRMYPPVAGGLSRFCPAGGEFIDGYWIPEKTAVSVSHRVAYHSAYNFKDPELFVPERWLDDPKYANDNKAVLQPFSAGPRDCIGKNLAYTEMRILLTRLLWKFDLELQPESSDWANQKVFLLYEKPGMSVRLTEVVREKTTQFPNRRRVIQACVNCRMRKTRCDAAQPRCGLCTSQDVDCVYRDARQPKVDYNTQVLLERMQLLEDRLLSSASSSQTNSLAHHTPPINHQEPSIQQQPNSQSDSHEPVFEVQIPLSHTANANHVFSWGLVQELLSETSNDQELPMYTDATEVFFQQRQSDTHPSTTSRPPLSWRLYDDPHLFGVSQLRELVNHYFTHVNIFFPLLLKSNILDILDKVTAAEVYKDEQVPAVEMPQYGLLLVVLCLSVLSSSGQSNIRLDNNHGNPHATPESSNIQDKQIKYHLWDKARLILGYVSTDMSLAAAQSSMLASIYMGASGMVSEAFHWAHTTAVKCESMARSFAKNETIPDAFRRLYWISFIYECDFISEISIVSPSGIARYEDKIPFPAFTAENNPISPSGPESSDRSQEELVAFQITTNSAIRRFLNTVNSVVYDDKEQFRTRRSNYASWLLRIAEDLRSHHAAIYHNLPEFLLTNSSQDVPMTGADLSSPASLQSPTARIQGIPVGNNSWNILRLKGRYYAGQYIIHRPFIEFIVLNIENFESHPCKDAVLKRSKSCLDGCMGFIKVFDVETANSLTCLFPTGLVFSYSTFTMTIILMVATMFPVFRNLLPEDVEEGILTGKRNIVRFSQSVTEFAWHIAVLERLDVARRNRIVR</sequence>
<keyword evidence="11" id="KW-1133">Transmembrane helix</keyword>
<accession>A0A8H4KG69</accession>
<dbReference type="PANTHER" id="PTHR24305:SF210">
    <property type="entry name" value="CYTOCHROME P450 MONOOXYGENASE ASQL-RELATED"/>
    <property type="match status" value="1"/>
</dbReference>
<organism evidence="13 14">
    <name type="scientific">Fusarium austroafricanum</name>
    <dbReference type="NCBI Taxonomy" id="2364996"/>
    <lineage>
        <taxon>Eukaryota</taxon>
        <taxon>Fungi</taxon>
        <taxon>Dikarya</taxon>
        <taxon>Ascomycota</taxon>
        <taxon>Pezizomycotina</taxon>
        <taxon>Sordariomycetes</taxon>
        <taxon>Hypocreomycetidae</taxon>
        <taxon>Hypocreales</taxon>
        <taxon>Nectriaceae</taxon>
        <taxon>Fusarium</taxon>
        <taxon>Fusarium concolor species complex</taxon>
    </lineage>
</organism>
<keyword evidence="6 9" id="KW-0408">Iron</keyword>
<dbReference type="FunFam" id="1.10.630.10:FF:000047">
    <property type="entry name" value="Cytochrome P450 monooxygenase"/>
    <property type="match status" value="1"/>
</dbReference>
<keyword evidence="4 9" id="KW-0479">Metal-binding</keyword>
<evidence type="ECO:0000256" key="7">
    <source>
        <dbReference type="ARBA" id="ARBA00023033"/>
    </source>
</evidence>
<dbReference type="PRINTS" id="PR00385">
    <property type="entry name" value="P450"/>
</dbReference>
<dbReference type="SUPFAM" id="SSF57701">
    <property type="entry name" value="Zn2/Cys6 DNA-binding domain"/>
    <property type="match status" value="1"/>
</dbReference>
<dbReference type="SMART" id="SM00066">
    <property type="entry name" value="GAL4"/>
    <property type="match status" value="1"/>
</dbReference>
<evidence type="ECO:0000313" key="13">
    <source>
        <dbReference type="EMBL" id="KAF4448693.1"/>
    </source>
</evidence>
<evidence type="ECO:0000259" key="12">
    <source>
        <dbReference type="PROSITE" id="PS50048"/>
    </source>
</evidence>
<dbReference type="CDD" id="cd12148">
    <property type="entry name" value="fungal_TF_MHR"/>
    <property type="match status" value="1"/>
</dbReference>
<dbReference type="InterPro" id="IPR036864">
    <property type="entry name" value="Zn2-C6_fun-type_DNA-bd_sf"/>
</dbReference>
<dbReference type="GO" id="GO:0009403">
    <property type="term" value="P:toxin biosynthetic process"/>
    <property type="evidence" value="ECO:0007669"/>
    <property type="project" value="UniProtKB-ARBA"/>
</dbReference>
<dbReference type="PROSITE" id="PS50048">
    <property type="entry name" value="ZN2_CY6_FUNGAL_2"/>
    <property type="match status" value="1"/>
</dbReference>
<dbReference type="OrthoDB" id="1470350at2759"/>
<evidence type="ECO:0000256" key="11">
    <source>
        <dbReference type="SAM" id="Phobius"/>
    </source>
</evidence>
<protein>
    <submittedName>
        <fullName evidence="13">Oleate-activated transcription factor 1</fullName>
    </submittedName>
</protein>
<dbReference type="InterPro" id="IPR017972">
    <property type="entry name" value="Cyt_P450_CS"/>
</dbReference>
<comment type="caution">
    <text evidence="13">The sequence shown here is derived from an EMBL/GenBank/DDBJ whole genome shotgun (WGS) entry which is preliminary data.</text>
</comment>
<dbReference type="PROSITE" id="PS00086">
    <property type="entry name" value="CYTOCHROME_P450"/>
    <property type="match status" value="1"/>
</dbReference>
<dbReference type="AlphaFoldDB" id="A0A8H4KG69"/>
<dbReference type="PANTHER" id="PTHR24305">
    <property type="entry name" value="CYTOCHROME P450"/>
    <property type="match status" value="1"/>
</dbReference>
<dbReference type="InterPro" id="IPR002401">
    <property type="entry name" value="Cyt_P450_E_grp-I"/>
</dbReference>
<dbReference type="GO" id="GO:0004497">
    <property type="term" value="F:monooxygenase activity"/>
    <property type="evidence" value="ECO:0007669"/>
    <property type="project" value="UniProtKB-KW"/>
</dbReference>
<keyword evidence="3 9" id="KW-0349">Heme</keyword>
<dbReference type="CDD" id="cd00067">
    <property type="entry name" value="GAL4"/>
    <property type="match status" value="1"/>
</dbReference>
<dbReference type="GO" id="GO:0020037">
    <property type="term" value="F:heme binding"/>
    <property type="evidence" value="ECO:0007669"/>
    <property type="project" value="InterPro"/>
</dbReference>
<dbReference type="InterPro" id="IPR001138">
    <property type="entry name" value="Zn2Cys6_DnaBD"/>
</dbReference>
<evidence type="ECO:0000256" key="3">
    <source>
        <dbReference type="ARBA" id="ARBA00022617"/>
    </source>
</evidence>
<comment type="cofactor">
    <cofactor evidence="1 9">
        <name>heme</name>
        <dbReference type="ChEBI" id="CHEBI:30413"/>
    </cofactor>
</comment>
<proteinExistence type="inferred from homology"/>
<dbReference type="Gene3D" id="4.10.240.10">
    <property type="entry name" value="Zn(2)-C6 fungal-type DNA-binding domain"/>
    <property type="match status" value="1"/>
</dbReference>
<dbReference type="Pfam" id="PF00172">
    <property type="entry name" value="Zn_clus"/>
    <property type="match status" value="1"/>
</dbReference>
<feature type="binding site" description="axial binding residue" evidence="9">
    <location>
        <position position="444"/>
    </location>
    <ligand>
        <name>heme</name>
        <dbReference type="ChEBI" id="CHEBI:30413"/>
    </ligand>
    <ligandPart>
        <name>Fe</name>
        <dbReference type="ChEBI" id="CHEBI:18248"/>
    </ligandPart>
</feature>
<keyword evidence="5" id="KW-0560">Oxidoreductase</keyword>
<dbReference type="PROSITE" id="PS00463">
    <property type="entry name" value="ZN2_CY6_FUNGAL_1"/>
    <property type="match status" value="1"/>
</dbReference>
<dbReference type="InterPro" id="IPR050121">
    <property type="entry name" value="Cytochrome_P450_monoxygenase"/>
</dbReference>
<gene>
    <name evidence="13" type="ORF">F53441_7947</name>
</gene>